<dbReference type="InterPro" id="IPR000717">
    <property type="entry name" value="PCI_dom"/>
</dbReference>
<keyword evidence="2 5" id="KW-0396">Initiation factor</keyword>
<keyword evidence="1 5" id="KW-0963">Cytoplasm</keyword>
<feature type="domain" description="PCI" evidence="6">
    <location>
        <begin position="40"/>
        <end position="200"/>
    </location>
</feature>
<dbReference type="PANTHER" id="PTHR13022:SF0">
    <property type="entry name" value="EUKARYOTIC TRANSLATION INITIATION FACTOR 3 SUBUNIT K"/>
    <property type="match status" value="1"/>
</dbReference>
<proteinExistence type="inferred from homology"/>
<dbReference type="InterPro" id="IPR016024">
    <property type="entry name" value="ARM-type_fold"/>
</dbReference>
<dbReference type="InterPro" id="IPR036388">
    <property type="entry name" value="WH-like_DNA-bd_sf"/>
</dbReference>
<dbReference type="GO" id="GO:0016282">
    <property type="term" value="C:eukaryotic 43S preinitiation complex"/>
    <property type="evidence" value="ECO:0007669"/>
    <property type="project" value="UniProtKB-UniRule"/>
</dbReference>
<comment type="function">
    <text evidence="5">Component of the eukaryotic translation initiation factor 3 (eIF-3) complex, which is involved in protein synthesis of a specialized repertoire of mRNAs and, together with other initiation factors, stimulates binding of mRNA and methionyl-tRNAi to the 40S ribosome. The eIF-3 complex specifically targets and initiates translation of a subset of mRNAs involved in cell proliferation.</text>
</comment>
<dbReference type="InterPro" id="IPR033464">
    <property type="entry name" value="CSN8_PSD8_EIF3K"/>
</dbReference>
<gene>
    <name evidence="7" type="ORF">Bhyg_05027</name>
</gene>
<dbReference type="GO" id="GO:0006446">
    <property type="term" value="P:regulation of translational initiation"/>
    <property type="evidence" value="ECO:0007669"/>
    <property type="project" value="InterPro"/>
</dbReference>
<dbReference type="Pfam" id="PF10075">
    <property type="entry name" value="CSN8_PSD8_EIF3K"/>
    <property type="match status" value="1"/>
</dbReference>
<dbReference type="EMBL" id="WJQU01000001">
    <property type="protein sequence ID" value="KAJ6649787.1"/>
    <property type="molecule type" value="Genomic_DNA"/>
</dbReference>
<dbReference type="GO" id="GO:0003723">
    <property type="term" value="F:RNA binding"/>
    <property type="evidence" value="ECO:0007669"/>
    <property type="project" value="UniProtKB-UniRule"/>
</dbReference>
<evidence type="ECO:0000256" key="3">
    <source>
        <dbReference type="ARBA" id="ARBA00022917"/>
    </source>
</evidence>
<reference evidence="7" key="1">
    <citation type="submission" date="2022-07" db="EMBL/GenBank/DDBJ databases">
        <authorList>
            <person name="Trinca V."/>
            <person name="Uliana J.V.C."/>
            <person name="Torres T.T."/>
            <person name="Ward R.J."/>
            <person name="Monesi N."/>
        </authorList>
    </citation>
    <scope>NUCLEOTIDE SEQUENCE</scope>
    <source>
        <strain evidence="7">HSMRA1968</strain>
        <tissue evidence="7">Whole embryos</tissue>
    </source>
</reference>
<dbReference type="AlphaFoldDB" id="A0A9Q0NGB3"/>
<keyword evidence="3 5" id="KW-0648">Protein biosynthesis</keyword>
<dbReference type="SUPFAM" id="SSF48371">
    <property type="entry name" value="ARM repeat"/>
    <property type="match status" value="1"/>
</dbReference>
<dbReference type="HAMAP" id="MF_03010">
    <property type="entry name" value="eIF3k"/>
    <property type="match status" value="1"/>
</dbReference>
<sequence length="214" mass="24439">MDDGKELIIADILKSIERYNPDHLNILEAYVASQAKNNTYDLEANLAVLKLYQFNPNKLNYNITHLILLKALTNFPHTDFTLCKCLLLPAQMDDDTVKTIIYLADILESCDFALFWMKVGMTDFVANITGFYDSIRKFICHVVGITFQTIEKDYLVRLLGDIDGYALASWIKKYGWKDEGDLVFIASQDNNIKTKNITEKIEFESLAQLMAGCL</sequence>
<dbReference type="PROSITE" id="PS50250">
    <property type="entry name" value="PCI"/>
    <property type="match status" value="1"/>
</dbReference>
<comment type="subunit">
    <text evidence="5">Component of the eukaryotic translation initiation factor 3 (eIF-3) complex.</text>
</comment>
<dbReference type="Gene3D" id="1.25.40.250">
    <property type="entry name" value="ARM repeat, domain 1"/>
    <property type="match status" value="1"/>
</dbReference>
<evidence type="ECO:0000313" key="8">
    <source>
        <dbReference type="Proteomes" id="UP001151699"/>
    </source>
</evidence>
<dbReference type="GO" id="GO:0003743">
    <property type="term" value="F:translation initiation factor activity"/>
    <property type="evidence" value="ECO:0007669"/>
    <property type="project" value="UniProtKB-UniRule"/>
</dbReference>
<comment type="subcellular location">
    <subcellularLocation>
        <location evidence="5">Cytoplasm</location>
    </subcellularLocation>
</comment>
<dbReference type="GO" id="GO:0043022">
    <property type="term" value="F:ribosome binding"/>
    <property type="evidence" value="ECO:0007669"/>
    <property type="project" value="InterPro"/>
</dbReference>
<dbReference type="GO" id="GO:0033290">
    <property type="term" value="C:eukaryotic 48S preinitiation complex"/>
    <property type="evidence" value="ECO:0007669"/>
    <property type="project" value="UniProtKB-UniRule"/>
</dbReference>
<dbReference type="InterPro" id="IPR009374">
    <property type="entry name" value="eIF3k"/>
</dbReference>
<evidence type="ECO:0000256" key="5">
    <source>
        <dbReference type="HAMAP-Rule" id="MF_03010"/>
    </source>
</evidence>
<dbReference type="InterPro" id="IPR036390">
    <property type="entry name" value="WH_DNA-bd_sf"/>
</dbReference>
<dbReference type="PANTHER" id="PTHR13022">
    <property type="entry name" value="EUKARYOTIC TRANSLATION INITIATION FACTOR 3 SUBUNIT 11"/>
    <property type="match status" value="1"/>
</dbReference>
<dbReference type="SUPFAM" id="SSF46785">
    <property type="entry name" value="Winged helix' DNA-binding domain"/>
    <property type="match status" value="1"/>
</dbReference>
<dbReference type="FunFam" id="1.10.10.10:FF:000212">
    <property type="entry name" value="Eukaryotic translation initiation factor 3 subunit K"/>
    <property type="match status" value="1"/>
</dbReference>
<evidence type="ECO:0000259" key="6">
    <source>
        <dbReference type="PROSITE" id="PS50250"/>
    </source>
</evidence>
<comment type="similarity">
    <text evidence="5">Belongs to the eIF-3 subunit K family.</text>
</comment>
<evidence type="ECO:0000256" key="2">
    <source>
        <dbReference type="ARBA" id="ARBA00022540"/>
    </source>
</evidence>
<dbReference type="GO" id="GO:0001732">
    <property type="term" value="P:formation of cytoplasmic translation initiation complex"/>
    <property type="evidence" value="ECO:0007669"/>
    <property type="project" value="UniProtKB-UniRule"/>
</dbReference>
<evidence type="ECO:0000256" key="1">
    <source>
        <dbReference type="ARBA" id="ARBA00022490"/>
    </source>
</evidence>
<evidence type="ECO:0000313" key="7">
    <source>
        <dbReference type="EMBL" id="KAJ6649787.1"/>
    </source>
</evidence>
<dbReference type="InterPro" id="IPR016020">
    <property type="entry name" value="Transl_init_fac_sub12_N_euk"/>
</dbReference>
<organism evidence="7 8">
    <name type="scientific">Pseudolycoriella hygida</name>
    <dbReference type="NCBI Taxonomy" id="35572"/>
    <lineage>
        <taxon>Eukaryota</taxon>
        <taxon>Metazoa</taxon>
        <taxon>Ecdysozoa</taxon>
        <taxon>Arthropoda</taxon>
        <taxon>Hexapoda</taxon>
        <taxon>Insecta</taxon>
        <taxon>Pterygota</taxon>
        <taxon>Neoptera</taxon>
        <taxon>Endopterygota</taxon>
        <taxon>Diptera</taxon>
        <taxon>Nematocera</taxon>
        <taxon>Sciaroidea</taxon>
        <taxon>Sciaridae</taxon>
        <taxon>Pseudolycoriella</taxon>
    </lineage>
</organism>
<evidence type="ECO:0000256" key="4">
    <source>
        <dbReference type="ARBA" id="ARBA00057041"/>
    </source>
</evidence>
<name>A0A9Q0NGB3_9DIPT</name>
<protein>
    <recommendedName>
        <fullName evidence="5">Eukaryotic translation initiation factor 3 subunit K</fullName>
        <shortName evidence="5">eIF3k</shortName>
    </recommendedName>
    <alternativeName>
        <fullName evidence="5">eIF-3 p25</fullName>
    </alternativeName>
</protein>
<comment type="function">
    <text evidence="4">Component of the eukaryotic translation initiation factor 3 (eIF-3) complex, which is required for several steps in the initiation of protein synthesis. The eIF-3 complex associates with the 40S ribosome and facilitates the recruitment of eIF-1, eIF-1A, eIF-2:GTP:methionyl-tRNAi and eIF-5 to form the 43S pre-initiation complex (43S PIC). The eIF-3 complex stimulates mRNA recruitment to the 43S PIC and scanning of the mRNA for AUG recognition. The eIF-3 complex is also required for disassembly and recycling of post-termination ribosomal complexes and subsequently prevents premature joining of the 40S and 60S ribosomal subunits prior to initiation. The eIF-3 complex specifically targets and initiates translation of a subset of mRNAs involved in cell proliferation, including cell cycling, differentiation and apoptosis, and uses different modes of RNA stem-loop binding to exert either translational activation or repression.</text>
</comment>
<comment type="caution">
    <text evidence="7">The sequence shown here is derived from an EMBL/GenBank/DDBJ whole genome shotgun (WGS) entry which is preliminary data.</text>
</comment>
<dbReference type="GO" id="GO:0005852">
    <property type="term" value="C:eukaryotic translation initiation factor 3 complex"/>
    <property type="evidence" value="ECO:0007669"/>
    <property type="project" value="UniProtKB-UniRule"/>
</dbReference>
<dbReference type="OrthoDB" id="337745at2759"/>
<dbReference type="Proteomes" id="UP001151699">
    <property type="component" value="Chromosome A"/>
</dbReference>
<dbReference type="FunFam" id="1.25.40.250:FF:000001">
    <property type="entry name" value="Eukaryotic translation initiation factor 3 subunit K"/>
    <property type="match status" value="1"/>
</dbReference>
<keyword evidence="8" id="KW-1185">Reference proteome</keyword>
<accession>A0A9Q0NGB3</accession>
<dbReference type="Gene3D" id="1.10.10.10">
    <property type="entry name" value="Winged helix-like DNA-binding domain superfamily/Winged helix DNA-binding domain"/>
    <property type="match status" value="1"/>
</dbReference>